<sequence length="363" mass="41074">MASAQPHWDQHHDTMDRLCFESMDHSLRMYQQGSTAVGFERRMSGSCSPPCLSPKTSNPTQLLFSSQCHPPAGDQVVPSLQKLSVYEHIPPCSPRRNTKPLPPLPDMDDLSTDEADDSEVEFFSSTSENQCLVPTRYSKTSSFQYGFLGRRSFRGSGQVNFAYYEGIQEHQKLEQIVTEDRDRPHERPPCRLHRSHSGPARSFKAANFRHHTPHNHPHEKPEVPPRIPIRPRPGERKGGGQPSADDDDVDKPPEVPPREPIPQVIPRAISPKSLPIYVNGVMPPTQSFAPYPEYVSKAQQKPSCEGLTAPRTPCILPIIEDGKKVSNTHYFLLPHRPGYLDKFERFFKESDSAHNGYKPKWNS</sequence>
<comment type="caution">
    <text evidence="2">The sequence shown here is derived from an EMBL/GenBank/DDBJ whole genome shotgun (WGS) entry which is preliminary data.</text>
</comment>
<protein>
    <submittedName>
        <fullName evidence="2">ERBB receptor feedback inhibitor 1-like</fullName>
    </submittedName>
</protein>
<reference evidence="2" key="1">
    <citation type="submission" date="2021-02" db="EMBL/GenBank/DDBJ databases">
        <title>Comparative genomics reveals that relaxation of natural selection precedes convergent phenotypic evolution of cavefish.</title>
        <authorList>
            <person name="Peng Z."/>
        </authorList>
    </citation>
    <scope>NUCLEOTIDE SEQUENCE</scope>
    <source>
        <tissue evidence="2">Muscle</tissue>
    </source>
</reference>
<evidence type="ECO:0000313" key="2">
    <source>
        <dbReference type="EMBL" id="KAI7794072.1"/>
    </source>
</evidence>
<dbReference type="InterPro" id="IPR052112">
    <property type="entry name" value="EGFR_SigReg_Kinase"/>
</dbReference>
<dbReference type="EMBL" id="JAFHDT010000021">
    <property type="protein sequence ID" value="KAI7794072.1"/>
    <property type="molecule type" value="Genomic_DNA"/>
</dbReference>
<gene>
    <name evidence="2" type="ORF">IRJ41_014702</name>
</gene>
<dbReference type="PANTHER" id="PTHR14254:SF5">
    <property type="entry name" value="ERBB RECEPTOR FEEDBACK INHIBITOR 1"/>
    <property type="match status" value="1"/>
</dbReference>
<dbReference type="OrthoDB" id="8878717at2759"/>
<organism evidence="2 3">
    <name type="scientific">Triplophysa rosa</name>
    <name type="common">Cave loach</name>
    <dbReference type="NCBI Taxonomy" id="992332"/>
    <lineage>
        <taxon>Eukaryota</taxon>
        <taxon>Metazoa</taxon>
        <taxon>Chordata</taxon>
        <taxon>Craniata</taxon>
        <taxon>Vertebrata</taxon>
        <taxon>Euteleostomi</taxon>
        <taxon>Actinopterygii</taxon>
        <taxon>Neopterygii</taxon>
        <taxon>Teleostei</taxon>
        <taxon>Ostariophysi</taxon>
        <taxon>Cypriniformes</taxon>
        <taxon>Nemacheilidae</taxon>
        <taxon>Triplophysa</taxon>
    </lineage>
</organism>
<evidence type="ECO:0000256" key="1">
    <source>
        <dbReference type="SAM" id="MobiDB-lite"/>
    </source>
</evidence>
<evidence type="ECO:0000313" key="3">
    <source>
        <dbReference type="Proteomes" id="UP001059041"/>
    </source>
</evidence>
<dbReference type="PANTHER" id="PTHR14254">
    <property type="entry name" value="GENE 33 POLYPEPTIDE"/>
    <property type="match status" value="1"/>
</dbReference>
<dbReference type="AlphaFoldDB" id="A0A9W7WAU8"/>
<keyword evidence="3" id="KW-1185">Reference proteome</keyword>
<feature type="region of interest" description="Disordered" evidence="1">
    <location>
        <begin position="179"/>
        <end position="267"/>
    </location>
</feature>
<dbReference type="GO" id="GO:0042059">
    <property type="term" value="P:negative regulation of epidermal growth factor receptor signaling pathway"/>
    <property type="evidence" value="ECO:0007669"/>
    <property type="project" value="TreeGrafter"/>
</dbReference>
<dbReference type="Proteomes" id="UP001059041">
    <property type="component" value="Linkage Group LG21"/>
</dbReference>
<feature type="compositionally biased region" description="Acidic residues" evidence="1">
    <location>
        <begin position="106"/>
        <end position="119"/>
    </location>
</feature>
<dbReference type="GO" id="GO:0045616">
    <property type="term" value="P:regulation of keratinocyte differentiation"/>
    <property type="evidence" value="ECO:0007669"/>
    <property type="project" value="TreeGrafter"/>
</dbReference>
<feature type="region of interest" description="Disordered" evidence="1">
    <location>
        <begin position="89"/>
        <end position="119"/>
    </location>
</feature>
<proteinExistence type="predicted"/>
<name>A0A9W7WAU8_TRIRA</name>
<feature type="compositionally biased region" description="Basic and acidic residues" evidence="1">
    <location>
        <begin position="179"/>
        <end position="189"/>
    </location>
</feature>
<accession>A0A9W7WAU8</accession>